<name>A0A653CRY9_CALMS</name>
<sequence>MYLVKFVGDNYYKIVKSVKKGAVKNSAKWGSSYYEVEIILESDNRPYLEEEKRKLEVDPEILEVQPGKKLFFLHTYVATCCAILANGLRVTWVTWHCETCEHDVKTSKNNEETGNISELTNSKEMDSSTAVSAVDGNNDVVIQVNVEDTETIWEPIDSEGIFESTSAGGNHDVKTSKNNEETGNISELTNSKEMDSSTALSAVDGNNDTYAAWASEPVRRGTSYDDDSVSELQDSDADYIPSDGDLSSDISEHTKEDNDKNDGSKNITNQSTDFSLSDSINKENTCAPDDQNMYVSKSQGPSGRGKKNFCFYCHKMQSKISRHLETVHSKENDVMKFSVLPKNTLERKKIIDLIRKKGNFYFNTTNGVNHGELLVSRRPSEQLKKTASDYTTCYNCRGFFTKNSIRHHRAKCVEHKPNDRQIMVMGRKLIGRIHPSASSILRKMVFPVLREDEAVRVIRYDALLITFANKMCLKYRHQHQYDMIRSRLRLLGRFLIALKQVNKAVTDFASIYNPSVYDSCIQAVNTVAVLDEDTQMYKTPTVASTLGTLLKQVGTYFITCCIKTNEVEKQRNAENFLKLLVDDYTVSVNKAAVETLAQNKRQKKVILPSTDDIRKLNDYLKEKRRSAFVDLQKQFSLENWRILAETTLISLQLFNRRRPGETERVLIQDFQNFESVTDNDQDIFKSLSSDAQGAAKKYVRVTCRGKLMRTVPMLLHVEVKDCIQLILQFRQQAGVSKKNPYVFGLPSTDKRCFKYLRACELIRKFSRDCGAAVPISLRGTTLRKHIATRCITLELNDTEVSDLANFMGHAERIHKEHYRQPLVAREITRISRLLELAQGGQENVSSSEDEEEEEEPGSDKAERNSLQDLSSSSSTGVAKKKRSTSPYGKTKRIRWDREEIEAAVQHFQGYLNSNEKRMPSLREIQNLQEKTPRLRRRTPAQIKTWLHNCKNQKMKNASAY</sequence>
<feature type="compositionally biased region" description="Basic and acidic residues" evidence="1">
    <location>
        <begin position="250"/>
        <end position="263"/>
    </location>
</feature>
<feature type="compositionally biased region" description="Basic and acidic residues" evidence="1">
    <location>
        <begin position="171"/>
        <end position="180"/>
    </location>
</feature>
<organism evidence="2 3">
    <name type="scientific">Callosobruchus maculatus</name>
    <name type="common">Southern cowpea weevil</name>
    <name type="synonym">Pulse bruchid</name>
    <dbReference type="NCBI Taxonomy" id="64391"/>
    <lineage>
        <taxon>Eukaryota</taxon>
        <taxon>Metazoa</taxon>
        <taxon>Ecdysozoa</taxon>
        <taxon>Arthropoda</taxon>
        <taxon>Hexapoda</taxon>
        <taxon>Insecta</taxon>
        <taxon>Pterygota</taxon>
        <taxon>Neoptera</taxon>
        <taxon>Endopterygota</taxon>
        <taxon>Coleoptera</taxon>
        <taxon>Polyphaga</taxon>
        <taxon>Cucujiformia</taxon>
        <taxon>Chrysomeloidea</taxon>
        <taxon>Chrysomelidae</taxon>
        <taxon>Bruchinae</taxon>
        <taxon>Bruchini</taxon>
        <taxon>Callosobruchus</taxon>
    </lineage>
</organism>
<feature type="region of interest" description="Disordered" evidence="1">
    <location>
        <begin position="155"/>
        <end position="184"/>
    </location>
</feature>
<keyword evidence="3" id="KW-1185">Reference proteome</keyword>
<dbReference type="PANTHER" id="PTHR33480:SF1">
    <property type="entry name" value="TYR RECOMBINASE DOMAIN-CONTAINING PROTEIN"/>
    <property type="match status" value="1"/>
</dbReference>
<dbReference type="OrthoDB" id="6782360at2759"/>
<dbReference type="Proteomes" id="UP000410492">
    <property type="component" value="Unassembled WGS sequence"/>
</dbReference>
<proteinExistence type="predicted"/>
<protein>
    <submittedName>
        <fullName evidence="2">Uncharacterized protein</fullName>
    </submittedName>
</protein>
<accession>A0A653CRY9</accession>
<gene>
    <name evidence="2" type="ORF">CALMAC_LOCUS11294</name>
</gene>
<feature type="region of interest" description="Disordered" evidence="1">
    <location>
        <begin position="218"/>
        <end position="304"/>
    </location>
</feature>
<feature type="compositionally biased region" description="Acidic residues" evidence="1">
    <location>
        <begin position="224"/>
        <end position="237"/>
    </location>
</feature>
<evidence type="ECO:0000313" key="3">
    <source>
        <dbReference type="Proteomes" id="UP000410492"/>
    </source>
</evidence>
<feature type="compositionally biased region" description="Acidic residues" evidence="1">
    <location>
        <begin position="847"/>
        <end position="856"/>
    </location>
</feature>
<feature type="compositionally biased region" description="Basic residues" evidence="1">
    <location>
        <begin position="878"/>
        <end position="890"/>
    </location>
</feature>
<dbReference type="AlphaFoldDB" id="A0A653CRY9"/>
<dbReference type="PANTHER" id="PTHR33480">
    <property type="entry name" value="SET DOMAIN-CONTAINING PROTEIN-RELATED"/>
    <property type="match status" value="1"/>
</dbReference>
<reference evidence="2 3" key="1">
    <citation type="submission" date="2019-01" db="EMBL/GenBank/DDBJ databases">
        <authorList>
            <person name="Sayadi A."/>
        </authorList>
    </citation>
    <scope>NUCLEOTIDE SEQUENCE [LARGE SCALE GENOMIC DNA]</scope>
</reference>
<dbReference type="EMBL" id="CAACVG010008651">
    <property type="protein sequence ID" value="VEN50566.1"/>
    <property type="molecule type" value="Genomic_DNA"/>
</dbReference>
<feature type="compositionally biased region" description="Polar residues" evidence="1">
    <location>
        <begin position="264"/>
        <end position="284"/>
    </location>
</feature>
<evidence type="ECO:0000313" key="2">
    <source>
        <dbReference type="EMBL" id="VEN50566.1"/>
    </source>
</evidence>
<feature type="region of interest" description="Disordered" evidence="1">
    <location>
        <begin position="838"/>
        <end position="890"/>
    </location>
</feature>
<evidence type="ECO:0000256" key="1">
    <source>
        <dbReference type="SAM" id="MobiDB-lite"/>
    </source>
</evidence>